<evidence type="ECO:0000256" key="1">
    <source>
        <dbReference type="ARBA" id="ARBA00022801"/>
    </source>
</evidence>
<dbReference type="Pfam" id="PF07521">
    <property type="entry name" value="RMMBL"/>
    <property type="match status" value="1"/>
</dbReference>
<dbReference type="PANTHER" id="PTHR11203">
    <property type="entry name" value="CLEAVAGE AND POLYADENYLATION SPECIFICITY FACTOR FAMILY MEMBER"/>
    <property type="match status" value="1"/>
</dbReference>
<feature type="domain" description="Metallo-beta-lactamase" evidence="2">
    <location>
        <begin position="15"/>
        <end position="237"/>
    </location>
</feature>
<dbReference type="InterPro" id="IPR022712">
    <property type="entry name" value="Beta_Casp"/>
</dbReference>
<evidence type="ECO:0000259" key="2">
    <source>
        <dbReference type="SMART" id="SM00849"/>
    </source>
</evidence>
<keyword evidence="1" id="KW-0378">Hydrolase</keyword>
<organism evidence="4 5">
    <name type="scientific">Fulvivirga imtechensis AK7</name>
    <dbReference type="NCBI Taxonomy" id="1237149"/>
    <lineage>
        <taxon>Bacteria</taxon>
        <taxon>Pseudomonadati</taxon>
        <taxon>Bacteroidota</taxon>
        <taxon>Cytophagia</taxon>
        <taxon>Cytophagales</taxon>
        <taxon>Fulvivirgaceae</taxon>
        <taxon>Fulvivirga</taxon>
    </lineage>
</organism>
<dbReference type="CDD" id="cd16295">
    <property type="entry name" value="TTHA0252-CPSF-like_MBL-fold"/>
    <property type="match status" value="1"/>
</dbReference>
<dbReference type="Gene3D" id="3.40.50.10890">
    <property type="match status" value="1"/>
</dbReference>
<dbReference type="Proteomes" id="UP000011135">
    <property type="component" value="Unassembled WGS sequence"/>
</dbReference>
<comment type="caution">
    <text evidence="4">The sequence shown here is derived from an EMBL/GenBank/DDBJ whole genome shotgun (WGS) entry which is preliminary data.</text>
</comment>
<evidence type="ECO:0000313" key="4">
    <source>
        <dbReference type="EMBL" id="ELR68605.1"/>
    </source>
</evidence>
<dbReference type="InterPro" id="IPR036866">
    <property type="entry name" value="RibonucZ/Hydroxyglut_hydro"/>
</dbReference>
<dbReference type="eggNOG" id="COG1236">
    <property type="taxonomic scope" value="Bacteria"/>
</dbReference>
<feature type="domain" description="Beta-Casp" evidence="3">
    <location>
        <begin position="253"/>
        <end position="376"/>
    </location>
</feature>
<dbReference type="STRING" id="1237149.C900_00208"/>
<gene>
    <name evidence="4" type="ORF">C900_00208</name>
</gene>
<dbReference type="Pfam" id="PF00753">
    <property type="entry name" value="Lactamase_B"/>
    <property type="match status" value="1"/>
</dbReference>
<dbReference type="SUPFAM" id="SSF56281">
    <property type="entry name" value="Metallo-hydrolase/oxidoreductase"/>
    <property type="match status" value="1"/>
</dbReference>
<dbReference type="InterPro" id="IPR050698">
    <property type="entry name" value="MBL"/>
</dbReference>
<dbReference type="AlphaFoldDB" id="L8JIE8"/>
<dbReference type="SMART" id="SM01027">
    <property type="entry name" value="Beta-Casp"/>
    <property type="match status" value="1"/>
</dbReference>
<dbReference type="RefSeq" id="WP_009583101.1">
    <property type="nucleotide sequence ID" value="NZ_AMZN01000103.1"/>
</dbReference>
<dbReference type="PANTHER" id="PTHR11203:SF37">
    <property type="entry name" value="INTEGRATOR COMPLEX SUBUNIT 11"/>
    <property type="match status" value="1"/>
</dbReference>
<accession>L8JIE8</accession>
<dbReference type="EMBL" id="AMZN01000103">
    <property type="protein sequence ID" value="ELR68605.1"/>
    <property type="molecule type" value="Genomic_DNA"/>
</dbReference>
<dbReference type="Pfam" id="PF10996">
    <property type="entry name" value="Beta-Casp"/>
    <property type="match status" value="1"/>
</dbReference>
<reference evidence="4 5" key="1">
    <citation type="submission" date="2012-12" db="EMBL/GenBank/DDBJ databases">
        <title>Genome assembly of Fulvivirga imtechensis AK7.</title>
        <authorList>
            <person name="Nupur N."/>
            <person name="Khatri I."/>
            <person name="Kumar R."/>
            <person name="Subramanian S."/>
            <person name="Pinnaka A."/>
        </authorList>
    </citation>
    <scope>NUCLEOTIDE SEQUENCE [LARGE SCALE GENOMIC DNA]</scope>
    <source>
        <strain evidence="4 5">AK7</strain>
    </source>
</reference>
<proteinExistence type="predicted"/>
<dbReference type="GO" id="GO:0016787">
    <property type="term" value="F:hydrolase activity"/>
    <property type="evidence" value="ECO:0007669"/>
    <property type="project" value="UniProtKB-KW"/>
</dbReference>
<dbReference type="OrthoDB" id="9803916at2"/>
<protein>
    <submittedName>
        <fullName evidence="4">Metallo-beta-lactamase family protein, RNA-specific</fullName>
    </submittedName>
</protein>
<keyword evidence="5" id="KW-1185">Reference proteome</keyword>
<name>L8JIE8_9BACT</name>
<evidence type="ECO:0000313" key="5">
    <source>
        <dbReference type="Proteomes" id="UP000011135"/>
    </source>
</evidence>
<dbReference type="GO" id="GO:0004521">
    <property type="term" value="F:RNA endonuclease activity"/>
    <property type="evidence" value="ECO:0007669"/>
    <property type="project" value="TreeGrafter"/>
</dbReference>
<sequence length="466" mass="52321">MNIRLKFLGGARSVTGSKYLLEIGSRKILIDCGLFQGHKDLRLRNWDALPVDANTIDTIILTHAHIDHSGYLPKIVKEGFHGIIHCTTATAGLLEIMLMDAAKLQEEEAGFAKKKGYSRHENPLPLFDTSDAEAALALIKGHHYKHTIEVAEGVSATFFNAGHILGSAIVVLEIQGKSQTKKIVFSGDLGRYDRPILQNPEVISEADILLVESTYGDRVNENEGMEDRFAELINQALERDGCLLIPAFAVGRTQLLLHYFKTFMEARKIPEVPIYVDSPMAISTTALYQQYPEYHKLSKKELSAPSIFDYPHIKYYRSQEASVSLNSLEKNAIIISASGMCTGGRILHHMYHRLPKRNDTLLFVGYQAEGTRGRRILNGEPTIRIFGIDVPVRCHIEHLDGLSAHADKNELLKWLRNFQQPPKMTFITHGEETCALSFSDTIKNELGWSNVYIPEYLESFELFAGV</sequence>
<dbReference type="SMART" id="SM00849">
    <property type="entry name" value="Lactamase_B"/>
    <property type="match status" value="1"/>
</dbReference>
<dbReference type="InterPro" id="IPR011108">
    <property type="entry name" value="RMMBL"/>
</dbReference>
<evidence type="ECO:0000259" key="3">
    <source>
        <dbReference type="SMART" id="SM01027"/>
    </source>
</evidence>
<dbReference type="InterPro" id="IPR001279">
    <property type="entry name" value="Metallo-B-lactamas"/>
</dbReference>
<dbReference type="PATRIC" id="fig|1237149.3.peg.5324"/>
<dbReference type="Gene3D" id="3.60.15.10">
    <property type="entry name" value="Ribonuclease Z/Hydroxyacylglutathione hydrolase-like"/>
    <property type="match status" value="1"/>
</dbReference>